<dbReference type="AlphaFoldDB" id="A0A0V1GGJ8"/>
<comment type="caution">
    <text evidence="1">The sequence shown here is derived from an EMBL/GenBank/DDBJ whole genome shotgun (WGS) entry which is preliminary data.</text>
</comment>
<name>A0A0V1GGJ8_9BILA</name>
<accession>A0A0V1GGJ8</accession>
<dbReference type="Proteomes" id="UP000055024">
    <property type="component" value="Unassembled WGS sequence"/>
</dbReference>
<sequence length="59" mass="6951">LKTELEFELLELELEIDLELEMELVTGNIFSYNFTDRNLRSYYAISDGKLSCSTNNKRQ</sequence>
<proteinExistence type="predicted"/>
<feature type="non-terminal residue" evidence="1">
    <location>
        <position position="1"/>
    </location>
</feature>
<organism evidence="1 2">
    <name type="scientific">Trichinella zimbabwensis</name>
    <dbReference type="NCBI Taxonomy" id="268475"/>
    <lineage>
        <taxon>Eukaryota</taxon>
        <taxon>Metazoa</taxon>
        <taxon>Ecdysozoa</taxon>
        <taxon>Nematoda</taxon>
        <taxon>Enoplea</taxon>
        <taxon>Dorylaimia</taxon>
        <taxon>Trichinellida</taxon>
        <taxon>Trichinellidae</taxon>
        <taxon>Trichinella</taxon>
    </lineage>
</organism>
<reference evidence="1 2" key="1">
    <citation type="submission" date="2015-01" db="EMBL/GenBank/DDBJ databases">
        <title>Evolution of Trichinella species and genotypes.</title>
        <authorList>
            <person name="Korhonen P.K."/>
            <person name="Edoardo P."/>
            <person name="Giuseppe L.R."/>
            <person name="Gasser R.B."/>
        </authorList>
    </citation>
    <scope>NUCLEOTIDE SEQUENCE [LARGE SCALE GENOMIC DNA]</scope>
    <source>
        <strain evidence="1">ISS1029</strain>
    </source>
</reference>
<protein>
    <submittedName>
        <fullName evidence="1">Uncharacterized protein</fullName>
    </submittedName>
</protein>
<evidence type="ECO:0000313" key="1">
    <source>
        <dbReference type="EMBL" id="KRY97317.1"/>
    </source>
</evidence>
<gene>
    <name evidence="1" type="ORF">T11_115</name>
</gene>
<dbReference type="EMBL" id="JYDP01002135">
    <property type="protein sequence ID" value="KRY97317.1"/>
    <property type="molecule type" value="Genomic_DNA"/>
</dbReference>
<feature type="non-terminal residue" evidence="1">
    <location>
        <position position="59"/>
    </location>
</feature>
<evidence type="ECO:0000313" key="2">
    <source>
        <dbReference type="Proteomes" id="UP000055024"/>
    </source>
</evidence>
<keyword evidence="2" id="KW-1185">Reference proteome</keyword>